<evidence type="ECO:0000256" key="5">
    <source>
        <dbReference type="SAM" id="Coils"/>
    </source>
</evidence>
<dbReference type="PaxDb" id="4097-A0A1S4C717"/>
<evidence type="ECO:0000313" key="7">
    <source>
        <dbReference type="Proteomes" id="UP000790787"/>
    </source>
</evidence>
<dbReference type="GO" id="GO:0090575">
    <property type="term" value="C:RNA polymerase II transcription regulator complex"/>
    <property type="evidence" value="ECO:0000318"/>
    <property type="project" value="GO_Central"/>
</dbReference>
<dbReference type="Proteomes" id="UP000790787">
    <property type="component" value="Chromosome 20"/>
</dbReference>
<keyword evidence="2" id="KW-0805">Transcription regulation</keyword>
<reference evidence="8" key="2">
    <citation type="submission" date="2025-08" db="UniProtKB">
        <authorList>
            <consortium name="RefSeq"/>
        </authorList>
    </citation>
    <scope>IDENTIFICATION</scope>
    <source>
        <tissue evidence="8">Leaf</tissue>
    </source>
</reference>
<dbReference type="InterPro" id="IPR036638">
    <property type="entry name" value="HLH_DNA-bd_sf"/>
</dbReference>
<keyword evidence="4" id="KW-0539">Nucleus</keyword>
<accession>A0A1S4C717</accession>
<evidence type="ECO:0000256" key="1">
    <source>
        <dbReference type="ARBA" id="ARBA00004123"/>
    </source>
</evidence>
<dbReference type="InterPro" id="IPR015660">
    <property type="entry name" value="MASH1/Ascl1a-like"/>
</dbReference>
<dbReference type="RefSeq" id="XP_016496933.1">
    <property type="nucleotide sequence ID" value="XM_016641447.2"/>
</dbReference>
<proteinExistence type="predicted"/>
<dbReference type="GO" id="GO:0046983">
    <property type="term" value="F:protein dimerization activity"/>
    <property type="evidence" value="ECO:0007669"/>
    <property type="project" value="InterPro"/>
</dbReference>
<comment type="subcellular location">
    <subcellularLocation>
        <location evidence="1">Nucleus</location>
    </subcellularLocation>
</comment>
<dbReference type="KEGG" id="nta:107815812"/>
<dbReference type="OrthoDB" id="1870484at2759"/>
<evidence type="ECO:0000256" key="6">
    <source>
        <dbReference type="SAM" id="MobiDB-lite"/>
    </source>
</evidence>
<keyword evidence="3" id="KW-0804">Transcription</keyword>
<reference evidence="7" key="1">
    <citation type="journal article" date="2014" name="Nat. Commun.">
        <title>The tobacco genome sequence and its comparison with those of tomato and potato.</title>
        <authorList>
            <person name="Sierro N."/>
            <person name="Battey J.N."/>
            <person name="Ouadi S."/>
            <person name="Bakaher N."/>
            <person name="Bovet L."/>
            <person name="Willig A."/>
            <person name="Goepfert S."/>
            <person name="Peitsch M.C."/>
            <person name="Ivanov N.V."/>
        </authorList>
    </citation>
    <scope>NUCLEOTIDE SEQUENCE [LARGE SCALE GENOMIC DNA]</scope>
</reference>
<dbReference type="Gene3D" id="4.10.280.10">
    <property type="entry name" value="Helix-loop-helix DNA-binding domain"/>
    <property type="match status" value="1"/>
</dbReference>
<dbReference type="GO" id="GO:0006357">
    <property type="term" value="P:regulation of transcription by RNA polymerase II"/>
    <property type="evidence" value="ECO:0000318"/>
    <property type="project" value="GO_Central"/>
</dbReference>
<dbReference type="GO" id="GO:0000981">
    <property type="term" value="F:DNA-binding transcription factor activity, RNA polymerase II-specific"/>
    <property type="evidence" value="ECO:0000318"/>
    <property type="project" value="GO_Central"/>
</dbReference>
<dbReference type="RefSeq" id="XP_016496933.1">
    <property type="nucleotide sequence ID" value="XM_016641447.1"/>
</dbReference>
<protein>
    <submittedName>
        <fullName evidence="8">Transcription factor bHLH162-like</fullName>
    </submittedName>
</protein>
<evidence type="ECO:0000256" key="4">
    <source>
        <dbReference type="ARBA" id="ARBA00023242"/>
    </source>
</evidence>
<feature type="compositionally biased region" description="Basic and acidic residues" evidence="6">
    <location>
        <begin position="10"/>
        <end position="21"/>
    </location>
</feature>
<dbReference type="PANTHER" id="PTHR13935">
    <property type="entry name" value="ACHAETE-SCUTE TRANSCRIPTION FACTOR-RELATED"/>
    <property type="match status" value="1"/>
</dbReference>
<organism evidence="7 8">
    <name type="scientific">Nicotiana tabacum</name>
    <name type="common">Common tobacco</name>
    <dbReference type="NCBI Taxonomy" id="4097"/>
    <lineage>
        <taxon>Eukaryota</taxon>
        <taxon>Viridiplantae</taxon>
        <taxon>Streptophyta</taxon>
        <taxon>Embryophyta</taxon>
        <taxon>Tracheophyta</taxon>
        <taxon>Spermatophyta</taxon>
        <taxon>Magnoliopsida</taxon>
        <taxon>eudicotyledons</taxon>
        <taxon>Gunneridae</taxon>
        <taxon>Pentapetalae</taxon>
        <taxon>asterids</taxon>
        <taxon>lamiids</taxon>
        <taxon>Solanales</taxon>
        <taxon>Solanaceae</taxon>
        <taxon>Nicotianoideae</taxon>
        <taxon>Nicotianeae</taxon>
        <taxon>Nicotiana</taxon>
    </lineage>
</organism>
<dbReference type="GO" id="GO:0000977">
    <property type="term" value="F:RNA polymerase II transcription regulatory region sequence-specific DNA binding"/>
    <property type="evidence" value="ECO:0000318"/>
    <property type="project" value="GO_Central"/>
</dbReference>
<evidence type="ECO:0000256" key="3">
    <source>
        <dbReference type="ARBA" id="ARBA00023163"/>
    </source>
</evidence>
<sequence>METTSPSKVSSEKPDRKTVERNRRIHMKYLCSELIFRIPPQHFKPSKHMLPQQDQLDQATTYIKKVREKVETLKRKIQIARGTRESNSPKTSMSTSIKSPVIEVKELGPSLEVILISGLTKNFTLYEVISIAEEEGAEVVSANFSTFGNNVFHTIHAQVKVTRLGMDASRIYGRLQKLVG</sequence>
<feature type="region of interest" description="Disordered" evidence="6">
    <location>
        <begin position="1"/>
        <end position="21"/>
    </location>
</feature>
<dbReference type="STRING" id="4097.A0A1S4C717"/>
<dbReference type="GeneID" id="107815812"/>
<evidence type="ECO:0000313" key="8">
    <source>
        <dbReference type="RefSeq" id="XP_016496933.1"/>
    </source>
</evidence>
<evidence type="ECO:0000256" key="2">
    <source>
        <dbReference type="ARBA" id="ARBA00023015"/>
    </source>
</evidence>
<keyword evidence="5" id="KW-0175">Coiled coil</keyword>
<dbReference type="PANTHER" id="PTHR13935:SF46">
    <property type="entry name" value="TRANSCRIPTION FACTOR BHLH167-RELATED"/>
    <property type="match status" value="1"/>
</dbReference>
<dbReference type="AlphaFoldDB" id="A0A1S4C717"/>
<name>A0A1S4C717_TOBAC</name>
<dbReference type="OMA" id="RRIHMKD"/>
<gene>
    <name evidence="8" type="primary">LOC107815812</name>
</gene>
<dbReference type="SUPFAM" id="SSF47459">
    <property type="entry name" value="HLH, helix-loop-helix DNA-binding domain"/>
    <property type="match status" value="1"/>
</dbReference>
<feature type="coiled-coil region" evidence="5">
    <location>
        <begin position="56"/>
        <end position="83"/>
    </location>
</feature>
<keyword evidence="7" id="KW-1185">Reference proteome</keyword>